<gene>
    <name evidence="3" type="primary">eryF2</name>
    <name evidence="2" type="synonym">eryF1</name>
    <name evidence="2" type="ORF">SLAV_00580</name>
    <name evidence="3" type="ORF">SLAV_38810</name>
</gene>
<dbReference type="GO" id="GO:0016705">
    <property type="term" value="F:oxidoreductase activity, acting on paired donors, with incorporation or reduction of molecular oxygen"/>
    <property type="evidence" value="ECO:0007669"/>
    <property type="project" value="InterPro"/>
</dbReference>
<sequence>MTTDDTSTASTVQYYDELGCWVVWGRQAAQAALEDPHLSSETLEAANLSYLPTDMHEECSHLIETMRRWFVLLDGSRHTTARRAVQPLFSPRRIRRLEETIEVIVDEELDAYAASESHDAVAELADRISARTIGLLLGLPGSDHLSLHRWAKALTDFLGTSYRRDCAVGAQDALREMGEFIKNAPDEDSIWSRASGSEWDRLATSSMVMFGGLETTVGLIGFSLWHMLGNGLAPRIAAADTDEAAKEVVERALEVYAPLGHVARIATSTTELGGRTVMEGDLVLVSLTGRDLFDTPQLPTAPTTHHQGADRSDHVAFGFGMHYCVGAPLARITVAQLLTGFARRFPDATVKEVAWRKNRTFRGFDRLVLDLDGASR</sequence>
<dbReference type="EC" id="1.14.-.-" evidence="3"/>
<dbReference type="InterPro" id="IPR036396">
    <property type="entry name" value="Cyt_P450_sf"/>
</dbReference>
<comment type="similarity">
    <text evidence="1">Belongs to the cytochrome P450 family.</text>
</comment>
<dbReference type="AlphaFoldDB" id="A0A2K8PV26"/>
<dbReference type="EMBL" id="CP024985">
    <property type="protein sequence ID" value="ATZ22046.1"/>
    <property type="molecule type" value="Genomic_DNA"/>
</dbReference>
<dbReference type="EMBL" id="CP024985">
    <property type="protein sequence ID" value="ATZ29525.1"/>
    <property type="molecule type" value="Genomic_DNA"/>
</dbReference>
<dbReference type="Gene3D" id="1.10.630.10">
    <property type="entry name" value="Cytochrome P450"/>
    <property type="match status" value="1"/>
</dbReference>
<keyword evidence="3" id="KW-0560">Oxidoreductase</keyword>
<dbReference type="RefSeq" id="WP_030239984.1">
    <property type="nucleotide sequence ID" value="NZ_CP024985.1"/>
</dbReference>
<dbReference type="GO" id="GO:0005506">
    <property type="term" value="F:iron ion binding"/>
    <property type="evidence" value="ECO:0007669"/>
    <property type="project" value="InterPro"/>
</dbReference>
<dbReference type="PROSITE" id="PS00086">
    <property type="entry name" value="CYTOCHROME_P450"/>
    <property type="match status" value="1"/>
</dbReference>
<dbReference type="InterPro" id="IPR017972">
    <property type="entry name" value="Cyt_P450_CS"/>
</dbReference>
<name>A0A2K8PV26_STRLA</name>
<proteinExistence type="inferred from homology"/>
<organism evidence="3 4">
    <name type="scientific">Streptomyces lavendulae subsp. lavendulae</name>
    <dbReference type="NCBI Taxonomy" id="58340"/>
    <lineage>
        <taxon>Bacteria</taxon>
        <taxon>Bacillati</taxon>
        <taxon>Actinomycetota</taxon>
        <taxon>Actinomycetes</taxon>
        <taxon>Kitasatosporales</taxon>
        <taxon>Streptomycetaceae</taxon>
        <taxon>Streptomyces</taxon>
    </lineage>
</organism>
<dbReference type="GO" id="GO:0020037">
    <property type="term" value="F:heme binding"/>
    <property type="evidence" value="ECO:0007669"/>
    <property type="project" value="InterPro"/>
</dbReference>
<evidence type="ECO:0000313" key="3">
    <source>
        <dbReference type="EMBL" id="ATZ29525.1"/>
    </source>
</evidence>
<dbReference type="PANTHER" id="PTHR46696:SF1">
    <property type="entry name" value="CYTOCHROME P450 YJIB-RELATED"/>
    <property type="match status" value="1"/>
</dbReference>
<evidence type="ECO:0000313" key="4">
    <source>
        <dbReference type="Proteomes" id="UP000231791"/>
    </source>
</evidence>
<dbReference type="SUPFAM" id="SSF48264">
    <property type="entry name" value="Cytochrome P450"/>
    <property type="match status" value="1"/>
</dbReference>
<dbReference type="InterPro" id="IPR002397">
    <property type="entry name" value="Cyt_P450_B"/>
</dbReference>
<accession>A0A2K8PV26</accession>
<protein>
    <submittedName>
        <fullName evidence="3">6-deoxyerythronolide B hydroxylase</fullName>
        <ecNumber evidence="3">1.14.-.-</ecNumber>
    </submittedName>
</protein>
<dbReference type="PANTHER" id="PTHR46696">
    <property type="entry name" value="P450, PUTATIVE (EUROFUNG)-RELATED"/>
    <property type="match status" value="1"/>
</dbReference>
<evidence type="ECO:0000256" key="1">
    <source>
        <dbReference type="ARBA" id="ARBA00010617"/>
    </source>
</evidence>
<dbReference type="Proteomes" id="UP000231791">
    <property type="component" value="Chromosome"/>
</dbReference>
<dbReference type="GeneID" id="49388698"/>
<dbReference type="OrthoDB" id="4306803at2"/>
<dbReference type="PRINTS" id="PR00359">
    <property type="entry name" value="BP450"/>
</dbReference>
<evidence type="ECO:0000313" key="2">
    <source>
        <dbReference type="EMBL" id="ATZ22046.1"/>
    </source>
</evidence>
<dbReference type="GO" id="GO:0004497">
    <property type="term" value="F:monooxygenase activity"/>
    <property type="evidence" value="ECO:0007669"/>
    <property type="project" value="InterPro"/>
</dbReference>
<dbReference type="KEGG" id="slx:SLAV_38810"/>
<dbReference type="KEGG" id="slx:SLAV_00580"/>
<keyword evidence="4" id="KW-1185">Reference proteome</keyword>
<reference evidence="3 4" key="1">
    <citation type="submission" date="2017-11" db="EMBL/GenBank/DDBJ databases">
        <title>Complete genome sequence of Streptomyces lavendulae subsp. lavendulae CCM 3239 (formerly 'Streptomyces aureofaciens CCM 3239'), the producer of the angucycline-type antibiotic auricin.</title>
        <authorList>
            <person name="Busche T."/>
            <person name="Novakova R."/>
            <person name="Al'Dilaimi A."/>
            <person name="Homerova D."/>
            <person name="Feckova L."/>
            <person name="Rezuchova B."/>
            <person name="Mingyar E."/>
            <person name="Csolleiova D."/>
            <person name="Bekeova C."/>
            <person name="Winkler A."/>
            <person name="Sevcikova B."/>
            <person name="Kalinowski J."/>
            <person name="Kormanec J."/>
            <person name="Ruckert C."/>
        </authorList>
    </citation>
    <scope>NUCLEOTIDE SEQUENCE [LARGE SCALE GENOMIC DNA]</scope>
    <source>
        <strain evidence="3 4">CCM 3239</strain>
    </source>
</reference>